<gene>
    <name evidence="1" type="ORF">DWV53_12760</name>
</gene>
<dbReference type="Proteomes" id="UP000285776">
    <property type="component" value="Unassembled WGS sequence"/>
</dbReference>
<dbReference type="AlphaFoldDB" id="A0AA92W977"/>
<name>A0AA92W977_9BACT</name>
<dbReference type="RefSeq" id="WP_118154599.1">
    <property type="nucleotide sequence ID" value="NZ_QSAV01000050.1"/>
</dbReference>
<evidence type="ECO:0000313" key="1">
    <source>
        <dbReference type="EMBL" id="RGW75924.1"/>
    </source>
</evidence>
<sequence length="248" mass="27403">MGTSQSHNLKSSPNWSATKRAMTSIAKGAENKAATNAKFIGNFGSALGNGLYRGGGNGRHGGNRGSSFGRAGGRAVRGLTTVLNNAKQYGLIASLGVENLPEDQKPKTPQEFKELLLNEIIGDNDSTMDDAAATYAMDKVLNDILSDCKDGQEIEDRLQNASEDDICEWIITFEVEYILEYSAELFQSHIFDKGSNPEDIKREIRGWLHNELDEKLSKEMTQIDFNSQDGKDYLDSLTSDILDIWKQE</sequence>
<accession>A0AA92W977</accession>
<organism evidence="1 2">
    <name type="scientific">Segatella copri</name>
    <dbReference type="NCBI Taxonomy" id="165179"/>
    <lineage>
        <taxon>Bacteria</taxon>
        <taxon>Pseudomonadati</taxon>
        <taxon>Bacteroidota</taxon>
        <taxon>Bacteroidia</taxon>
        <taxon>Bacteroidales</taxon>
        <taxon>Prevotellaceae</taxon>
        <taxon>Segatella</taxon>
    </lineage>
</organism>
<comment type="caution">
    <text evidence="1">The sequence shown here is derived from an EMBL/GenBank/DDBJ whole genome shotgun (WGS) entry which is preliminary data.</text>
</comment>
<proteinExistence type="predicted"/>
<dbReference type="EMBL" id="QSAV01000050">
    <property type="protein sequence ID" value="RGW75924.1"/>
    <property type="molecule type" value="Genomic_DNA"/>
</dbReference>
<protein>
    <submittedName>
        <fullName evidence="1">Uncharacterized protein</fullName>
    </submittedName>
</protein>
<reference evidence="1 2" key="1">
    <citation type="submission" date="2018-08" db="EMBL/GenBank/DDBJ databases">
        <title>A genome reference for cultivated species of the human gut microbiota.</title>
        <authorList>
            <person name="Zou Y."/>
            <person name="Xue W."/>
            <person name="Luo G."/>
        </authorList>
    </citation>
    <scope>NUCLEOTIDE SEQUENCE [LARGE SCALE GENOMIC DNA]</scope>
    <source>
        <strain evidence="1 2">AF10-17</strain>
    </source>
</reference>
<evidence type="ECO:0000313" key="2">
    <source>
        <dbReference type="Proteomes" id="UP000285776"/>
    </source>
</evidence>